<comment type="caution">
    <text evidence="2">The sequence shown here is derived from an EMBL/GenBank/DDBJ whole genome shotgun (WGS) entry which is preliminary data.</text>
</comment>
<accession>A0A2W7NSG6</accession>
<name>A0A2W7NSG6_9RHOB</name>
<proteinExistence type="predicted"/>
<keyword evidence="1 2" id="KW-0808">Transferase</keyword>
<evidence type="ECO:0000313" key="3">
    <source>
        <dbReference type="Proteomes" id="UP000248916"/>
    </source>
</evidence>
<dbReference type="InterPro" id="IPR027417">
    <property type="entry name" value="P-loop_NTPase"/>
</dbReference>
<dbReference type="Gene3D" id="3.40.50.300">
    <property type="entry name" value="P-loop containing nucleotide triphosphate hydrolases"/>
    <property type="match status" value="1"/>
</dbReference>
<dbReference type="SUPFAM" id="SSF52540">
    <property type="entry name" value="P-loop containing nucleoside triphosphate hydrolases"/>
    <property type="match status" value="1"/>
</dbReference>
<evidence type="ECO:0000313" key="2">
    <source>
        <dbReference type="EMBL" id="PZX16226.1"/>
    </source>
</evidence>
<reference evidence="2 3" key="1">
    <citation type="submission" date="2018-06" db="EMBL/GenBank/DDBJ databases">
        <title>Genomic Encyclopedia of Archaeal and Bacterial Type Strains, Phase II (KMG-II): from individual species to whole genera.</title>
        <authorList>
            <person name="Goeker M."/>
        </authorList>
    </citation>
    <scope>NUCLEOTIDE SEQUENCE [LARGE SCALE GENOMIC DNA]</scope>
    <source>
        <strain evidence="2 3">DSM 22009</strain>
    </source>
</reference>
<dbReference type="Proteomes" id="UP000248916">
    <property type="component" value="Unassembled WGS sequence"/>
</dbReference>
<dbReference type="PANTHER" id="PTHR12788">
    <property type="entry name" value="PROTEIN-TYROSINE SULFOTRANSFERASE 2"/>
    <property type="match status" value="1"/>
</dbReference>
<dbReference type="PANTHER" id="PTHR12788:SF10">
    <property type="entry name" value="PROTEIN-TYROSINE SULFOTRANSFERASE"/>
    <property type="match status" value="1"/>
</dbReference>
<dbReference type="GO" id="GO:0008476">
    <property type="term" value="F:protein-tyrosine sulfotransferase activity"/>
    <property type="evidence" value="ECO:0007669"/>
    <property type="project" value="InterPro"/>
</dbReference>
<dbReference type="Pfam" id="PF13469">
    <property type="entry name" value="Sulfotransfer_3"/>
    <property type="match status" value="1"/>
</dbReference>
<organism evidence="2 3">
    <name type="scientific">Palleronia aestuarii</name>
    <dbReference type="NCBI Taxonomy" id="568105"/>
    <lineage>
        <taxon>Bacteria</taxon>
        <taxon>Pseudomonadati</taxon>
        <taxon>Pseudomonadota</taxon>
        <taxon>Alphaproteobacteria</taxon>
        <taxon>Rhodobacterales</taxon>
        <taxon>Roseobacteraceae</taxon>
        <taxon>Palleronia</taxon>
    </lineage>
</organism>
<keyword evidence="3" id="KW-1185">Reference proteome</keyword>
<dbReference type="RefSeq" id="WP_234822559.1">
    <property type="nucleotide sequence ID" value="NZ_QKZL01000007.1"/>
</dbReference>
<protein>
    <submittedName>
        <fullName evidence="2">Sulfotransferase family protein</fullName>
    </submittedName>
</protein>
<dbReference type="EMBL" id="QKZL01000007">
    <property type="protein sequence ID" value="PZX16226.1"/>
    <property type="molecule type" value="Genomic_DNA"/>
</dbReference>
<dbReference type="AlphaFoldDB" id="A0A2W7NSG6"/>
<dbReference type="InterPro" id="IPR026634">
    <property type="entry name" value="TPST-like"/>
</dbReference>
<sequence length="275" mass="30231">MTVRRTTFPEAAITQRYVFVGGLHRSGTSLLATLLATHPDIACIHGAPVPENEGVYLQGAIPHTALHGRPMHFATDPAQHHVEGEAHDRLETRDRLRSDWDPWFTPGGLWRVEKSPVNLTRMRLYQQLFPTSQFVVILRHPQAVAGAVRKWNHEDLDASIDHWIAAHEQVRGDLAYLHAVLVLRYEDLLARPAATIQALEAFLSLSPGIDAAQIDGHQASYLAERPLSAAQARASGGWGYTDGLGVSDWPGYLSHPLRAVRDAVETALRGAPPGA</sequence>
<gene>
    <name evidence="2" type="ORF">LX81_02077</name>
</gene>
<evidence type="ECO:0000256" key="1">
    <source>
        <dbReference type="ARBA" id="ARBA00022679"/>
    </source>
</evidence>